<keyword evidence="2" id="KW-1185">Reference proteome</keyword>
<dbReference type="Proteomes" id="UP000834106">
    <property type="component" value="Chromosome 8"/>
</dbReference>
<protein>
    <submittedName>
        <fullName evidence="1">Uncharacterized protein</fullName>
    </submittedName>
</protein>
<evidence type="ECO:0000313" key="2">
    <source>
        <dbReference type="Proteomes" id="UP000834106"/>
    </source>
</evidence>
<evidence type="ECO:0000313" key="1">
    <source>
        <dbReference type="EMBL" id="CAI9766382.1"/>
    </source>
</evidence>
<proteinExistence type="predicted"/>
<sequence length="103" mass="11091">MSNTLSGQTEKGLGFGGLKLGGCDIEKPELGSSLMLTEVEAAGVSEEFVDDCTKKLLFCWTIYESKVPDNWSWSKIQCSGEKTAEMIVWAMGCGLGLLSSNDT</sequence>
<gene>
    <name evidence="1" type="ORF">FPE_LOCUS13812</name>
</gene>
<accession>A0AAD1ZAV7</accession>
<organism evidence="1 2">
    <name type="scientific">Fraxinus pennsylvanica</name>
    <dbReference type="NCBI Taxonomy" id="56036"/>
    <lineage>
        <taxon>Eukaryota</taxon>
        <taxon>Viridiplantae</taxon>
        <taxon>Streptophyta</taxon>
        <taxon>Embryophyta</taxon>
        <taxon>Tracheophyta</taxon>
        <taxon>Spermatophyta</taxon>
        <taxon>Magnoliopsida</taxon>
        <taxon>eudicotyledons</taxon>
        <taxon>Gunneridae</taxon>
        <taxon>Pentapetalae</taxon>
        <taxon>asterids</taxon>
        <taxon>lamiids</taxon>
        <taxon>Lamiales</taxon>
        <taxon>Oleaceae</taxon>
        <taxon>Oleeae</taxon>
        <taxon>Fraxinus</taxon>
    </lineage>
</organism>
<reference evidence="1" key="1">
    <citation type="submission" date="2023-05" db="EMBL/GenBank/DDBJ databases">
        <authorList>
            <person name="Huff M."/>
        </authorList>
    </citation>
    <scope>NUCLEOTIDE SEQUENCE</scope>
</reference>
<name>A0AAD1ZAV7_9LAMI</name>
<dbReference type="EMBL" id="OU503043">
    <property type="protein sequence ID" value="CAI9766382.1"/>
    <property type="molecule type" value="Genomic_DNA"/>
</dbReference>
<dbReference type="AlphaFoldDB" id="A0AAD1ZAV7"/>